<accession>A0ABY1PLP0</accession>
<feature type="region of interest" description="Disordered" evidence="1">
    <location>
        <begin position="189"/>
        <end position="214"/>
    </location>
</feature>
<keyword evidence="3" id="KW-1185">Reference proteome</keyword>
<protein>
    <submittedName>
        <fullName evidence="2">Uncharacterized protein</fullName>
    </submittedName>
</protein>
<feature type="compositionally biased region" description="Low complexity" evidence="1">
    <location>
        <begin position="192"/>
        <end position="205"/>
    </location>
</feature>
<feature type="compositionally biased region" description="Basic and acidic residues" evidence="1">
    <location>
        <begin position="28"/>
        <end position="64"/>
    </location>
</feature>
<comment type="caution">
    <text evidence="2">The sequence shown here is derived from an EMBL/GenBank/DDBJ whole genome shotgun (WGS) entry which is preliminary data.</text>
</comment>
<sequence length="235" mass="24555">MGDRDANSTVRERLSGLGLADALRLEKAEAKKQKRREKEARRACRQDARQGDAERGDGDRRGDLDTVASGPAGTSAADTVLAPEATVAVPLHPDRKMVSEVALPDLPAAAEGKDPEAGPLKQLPGESTAEMITRLYQAFSGQMDQLETRLAGLLPEAGGMADIDKTVKTLASLAKTLTVLMELRDANAAGVQSDTQADAQSAAQAGGEESECDDPDALRAELARRVLGLGGQGAG</sequence>
<evidence type="ECO:0000313" key="2">
    <source>
        <dbReference type="EMBL" id="SMP36909.1"/>
    </source>
</evidence>
<dbReference type="RefSeq" id="WP_155190897.1">
    <property type="nucleotide sequence ID" value="NZ_BAAAEA010000003.1"/>
</dbReference>
<gene>
    <name evidence="2" type="ORF">SAMN06265374_4368</name>
</gene>
<evidence type="ECO:0000256" key="1">
    <source>
        <dbReference type="SAM" id="MobiDB-lite"/>
    </source>
</evidence>
<name>A0ABY1PLP0_9HYPH</name>
<reference evidence="2 3" key="1">
    <citation type="submission" date="2017-05" db="EMBL/GenBank/DDBJ databases">
        <authorList>
            <person name="Varghese N."/>
            <person name="Submissions S."/>
        </authorList>
    </citation>
    <scope>NUCLEOTIDE SEQUENCE [LARGE SCALE GENOMIC DNA]</scope>
    <source>
        <strain evidence="2 3">DSM 15949</strain>
    </source>
</reference>
<dbReference type="Proteomes" id="UP001157914">
    <property type="component" value="Unassembled WGS sequence"/>
</dbReference>
<proteinExistence type="predicted"/>
<evidence type="ECO:0000313" key="3">
    <source>
        <dbReference type="Proteomes" id="UP001157914"/>
    </source>
</evidence>
<organism evidence="2 3">
    <name type="scientific">Roseibium denhamense</name>
    <dbReference type="NCBI Taxonomy" id="76305"/>
    <lineage>
        <taxon>Bacteria</taxon>
        <taxon>Pseudomonadati</taxon>
        <taxon>Pseudomonadota</taxon>
        <taxon>Alphaproteobacteria</taxon>
        <taxon>Hyphomicrobiales</taxon>
        <taxon>Stappiaceae</taxon>
        <taxon>Roseibium</taxon>
    </lineage>
</organism>
<feature type="region of interest" description="Disordered" evidence="1">
    <location>
        <begin position="28"/>
        <end position="81"/>
    </location>
</feature>
<dbReference type="EMBL" id="FXTT01000008">
    <property type="protein sequence ID" value="SMP36909.1"/>
    <property type="molecule type" value="Genomic_DNA"/>
</dbReference>